<protein>
    <submittedName>
        <fullName evidence="1">Uncharacterized protein</fullName>
    </submittedName>
</protein>
<organism evidence="1">
    <name type="scientific">Rhizophora mucronata</name>
    <name type="common">Asiatic mangrove</name>
    <dbReference type="NCBI Taxonomy" id="61149"/>
    <lineage>
        <taxon>Eukaryota</taxon>
        <taxon>Viridiplantae</taxon>
        <taxon>Streptophyta</taxon>
        <taxon>Embryophyta</taxon>
        <taxon>Tracheophyta</taxon>
        <taxon>Spermatophyta</taxon>
        <taxon>Magnoliopsida</taxon>
        <taxon>eudicotyledons</taxon>
        <taxon>Gunneridae</taxon>
        <taxon>Pentapetalae</taxon>
        <taxon>rosids</taxon>
        <taxon>fabids</taxon>
        <taxon>Malpighiales</taxon>
        <taxon>Rhizophoraceae</taxon>
        <taxon>Rhizophora</taxon>
    </lineage>
</organism>
<reference evidence="1" key="1">
    <citation type="submission" date="2018-02" db="EMBL/GenBank/DDBJ databases">
        <title>Rhizophora mucronata_Transcriptome.</title>
        <authorList>
            <person name="Meera S.P."/>
            <person name="Sreeshan A."/>
            <person name="Augustine A."/>
        </authorList>
    </citation>
    <scope>NUCLEOTIDE SEQUENCE</scope>
    <source>
        <tissue evidence="1">Leaf</tissue>
    </source>
</reference>
<evidence type="ECO:0000313" key="1">
    <source>
        <dbReference type="EMBL" id="MBX52578.1"/>
    </source>
</evidence>
<sequence>MSASPLCLFFLPGGVTGI</sequence>
<accession>A0A2P2PCV9</accession>
<proteinExistence type="predicted"/>
<name>A0A2P2PCV9_RHIMU</name>
<dbReference type="AlphaFoldDB" id="A0A2P2PCV9"/>
<dbReference type="EMBL" id="GGEC01072094">
    <property type="protein sequence ID" value="MBX52578.1"/>
    <property type="molecule type" value="Transcribed_RNA"/>
</dbReference>